<proteinExistence type="predicted"/>
<gene>
    <name evidence="1" type="ORF">D5281_13475</name>
</gene>
<organism evidence="1 2">
    <name type="scientific">Parablautia muri</name>
    <dbReference type="NCBI Taxonomy" id="2320879"/>
    <lineage>
        <taxon>Bacteria</taxon>
        <taxon>Bacillati</taxon>
        <taxon>Bacillota</taxon>
        <taxon>Clostridia</taxon>
        <taxon>Lachnospirales</taxon>
        <taxon>Lachnospiraceae</taxon>
        <taxon>Parablautia</taxon>
    </lineage>
</organism>
<evidence type="ECO:0000313" key="2">
    <source>
        <dbReference type="Proteomes" id="UP001154420"/>
    </source>
</evidence>
<evidence type="ECO:0000313" key="1">
    <source>
        <dbReference type="EMBL" id="NBJ93575.1"/>
    </source>
</evidence>
<sequence>MKAYFVAMYLRLSRDDNVSKSGMDAAGSVKTESNSISSQRELIRSYIRKHEDMELFDVYVDV</sequence>
<dbReference type="GO" id="GO:0003677">
    <property type="term" value="F:DNA binding"/>
    <property type="evidence" value="ECO:0007669"/>
    <property type="project" value="InterPro"/>
</dbReference>
<dbReference type="Proteomes" id="UP001154420">
    <property type="component" value="Unassembled WGS sequence"/>
</dbReference>
<protein>
    <recommendedName>
        <fullName evidence="3">Resolvase/invertase-type recombinase catalytic domain-containing protein</fullName>
    </recommendedName>
</protein>
<dbReference type="OrthoDB" id="9784557at2"/>
<evidence type="ECO:0008006" key="3">
    <source>
        <dbReference type="Google" id="ProtNLM"/>
    </source>
</evidence>
<dbReference type="InterPro" id="IPR036162">
    <property type="entry name" value="Resolvase-like_N_sf"/>
</dbReference>
<dbReference type="Gene3D" id="3.40.50.1390">
    <property type="entry name" value="Resolvase, N-terminal catalytic domain"/>
    <property type="match status" value="1"/>
</dbReference>
<accession>A0A9X5BGR0</accession>
<reference evidence="1" key="1">
    <citation type="submission" date="2018-09" db="EMBL/GenBank/DDBJ databases">
        <title>Murine metabolic-syndrome-specific gut microbial biobank.</title>
        <authorList>
            <person name="Liu C."/>
        </authorList>
    </citation>
    <scope>NUCLEOTIDE SEQUENCE</scope>
    <source>
        <strain evidence="1">D42-62</strain>
    </source>
</reference>
<name>A0A9X5BGR0_9FIRM</name>
<dbReference type="GO" id="GO:0000150">
    <property type="term" value="F:DNA strand exchange activity"/>
    <property type="evidence" value="ECO:0007669"/>
    <property type="project" value="InterPro"/>
</dbReference>
<keyword evidence="2" id="KW-1185">Reference proteome</keyword>
<dbReference type="EMBL" id="QZDT01000021">
    <property type="protein sequence ID" value="NBJ93575.1"/>
    <property type="molecule type" value="Genomic_DNA"/>
</dbReference>
<dbReference type="RefSeq" id="WP_160560651.1">
    <property type="nucleotide sequence ID" value="NZ_QZDT01000021.1"/>
</dbReference>
<comment type="caution">
    <text evidence="1">The sequence shown here is derived from an EMBL/GenBank/DDBJ whole genome shotgun (WGS) entry which is preliminary data.</text>
</comment>
<dbReference type="AlphaFoldDB" id="A0A9X5BGR0"/>